<dbReference type="CDD" id="cd11029">
    <property type="entry name" value="CYP107-like"/>
    <property type="match status" value="1"/>
</dbReference>
<gene>
    <name evidence="2" type="ORF">GCM10023320_04030</name>
</gene>
<dbReference type="InterPro" id="IPR036396">
    <property type="entry name" value="Cyt_P450_sf"/>
</dbReference>
<dbReference type="InterPro" id="IPR001128">
    <property type="entry name" value="Cyt_P450"/>
</dbReference>
<proteinExistence type="inferred from homology"/>
<dbReference type="InterPro" id="IPR002397">
    <property type="entry name" value="Cyt_P450_B"/>
</dbReference>
<keyword evidence="3" id="KW-1185">Reference proteome</keyword>
<evidence type="ECO:0000313" key="2">
    <source>
        <dbReference type="EMBL" id="GAA5111321.1"/>
    </source>
</evidence>
<dbReference type="PRINTS" id="PR00359">
    <property type="entry name" value="BP450"/>
</dbReference>
<protein>
    <submittedName>
        <fullName evidence="2">Cytochrome P450</fullName>
    </submittedName>
</protein>
<comment type="caution">
    <text evidence="2">The sequence shown here is derived from an EMBL/GenBank/DDBJ whole genome shotgun (WGS) entry which is preliminary data.</text>
</comment>
<organism evidence="2 3">
    <name type="scientific">Pseudonocardia adelaidensis</name>
    <dbReference type="NCBI Taxonomy" id="648754"/>
    <lineage>
        <taxon>Bacteria</taxon>
        <taxon>Bacillati</taxon>
        <taxon>Actinomycetota</taxon>
        <taxon>Actinomycetes</taxon>
        <taxon>Pseudonocardiales</taxon>
        <taxon>Pseudonocardiaceae</taxon>
        <taxon>Pseudonocardia</taxon>
    </lineage>
</organism>
<dbReference type="Gene3D" id="1.10.630.10">
    <property type="entry name" value="Cytochrome P450"/>
    <property type="match status" value="1"/>
</dbReference>
<dbReference type="Pfam" id="PF00067">
    <property type="entry name" value="p450"/>
    <property type="match status" value="2"/>
</dbReference>
<evidence type="ECO:0000313" key="3">
    <source>
        <dbReference type="Proteomes" id="UP001500804"/>
    </source>
</evidence>
<evidence type="ECO:0000256" key="1">
    <source>
        <dbReference type="ARBA" id="ARBA00010617"/>
    </source>
</evidence>
<comment type="similarity">
    <text evidence="1">Belongs to the cytochrome P450 family.</text>
</comment>
<sequence>MSAEPGAGPEMEPPMTATPPVVPNIVPNIMDPGLIADPAGGYGQLRERAPVVRGTAPDGSPAWFVTRQADVRTVLSDPRFVNSARSVPGVEADSVRDKMIEQVGIPADIAHYFADSILDSDGEDHSRLRKLVSRAFTVRRVGALRPRVEEITAGLLDRMAGSAEPVDLVAGYAYPLPITVICELVGVAEEDRPAWHRWSTAMMRMQPGAIAPAAREMVDHVHEQIARRHAEPADDLLSALVQVQEEDGDRLSADELVTMVITLVIAGHETTAHLIGNATLALLTHPDQLALLRADPSRWPGAVHELMRWCGPVSIARMRYAAEDVELGGVTIRRGEIVQPVLVSANRDPREYPDADRLDVMRRPAGRGEGHVGFGHGFHYCLGAALARQEGEVALRALVERYPRLALASDELEWVQVPGMRRLARLPVRLR</sequence>
<dbReference type="SUPFAM" id="SSF48264">
    <property type="entry name" value="Cytochrome P450"/>
    <property type="match status" value="1"/>
</dbReference>
<dbReference type="PANTHER" id="PTHR46696">
    <property type="entry name" value="P450, PUTATIVE (EUROFUNG)-RELATED"/>
    <property type="match status" value="1"/>
</dbReference>
<dbReference type="PANTHER" id="PTHR46696:SF1">
    <property type="entry name" value="CYTOCHROME P450 YJIB-RELATED"/>
    <property type="match status" value="1"/>
</dbReference>
<dbReference type="Proteomes" id="UP001500804">
    <property type="component" value="Unassembled WGS sequence"/>
</dbReference>
<accession>A0ABP9N7F6</accession>
<name>A0ABP9N7F6_9PSEU</name>
<reference evidence="3" key="1">
    <citation type="journal article" date="2019" name="Int. J. Syst. Evol. Microbiol.">
        <title>The Global Catalogue of Microorganisms (GCM) 10K type strain sequencing project: providing services to taxonomists for standard genome sequencing and annotation.</title>
        <authorList>
            <consortium name="The Broad Institute Genomics Platform"/>
            <consortium name="The Broad Institute Genome Sequencing Center for Infectious Disease"/>
            <person name="Wu L."/>
            <person name="Ma J."/>
        </authorList>
    </citation>
    <scope>NUCLEOTIDE SEQUENCE [LARGE SCALE GENOMIC DNA]</scope>
    <source>
        <strain evidence="3">JCM 18302</strain>
    </source>
</reference>
<dbReference type="EMBL" id="BAABJO010000002">
    <property type="protein sequence ID" value="GAA5111321.1"/>
    <property type="molecule type" value="Genomic_DNA"/>
</dbReference>